<evidence type="ECO:0000313" key="1">
    <source>
        <dbReference type="EMBL" id="RDX94198.1"/>
    </source>
</evidence>
<dbReference type="Proteomes" id="UP000257109">
    <property type="component" value="Unassembled WGS sequence"/>
</dbReference>
<name>A0A371GUG5_MUCPR</name>
<keyword evidence="2" id="KW-1185">Reference proteome</keyword>
<protein>
    <submittedName>
        <fullName evidence="1">Uncharacterized protein</fullName>
    </submittedName>
</protein>
<dbReference type="AlphaFoldDB" id="A0A371GUG5"/>
<organism evidence="1 2">
    <name type="scientific">Mucuna pruriens</name>
    <name type="common">Velvet bean</name>
    <name type="synonym">Dolichos pruriens</name>
    <dbReference type="NCBI Taxonomy" id="157652"/>
    <lineage>
        <taxon>Eukaryota</taxon>
        <taxon>Viridiplantae</taxon>
        <taxon>Streptophyta</taxon>
        <taxon>Embryophyta</taxon>
        <taxon>Tracheophyta</taxon>
        <taxon>Spermatophyta</taxon>
        <taxon>Magnoliopsida</taxon>
        <taxon>eudicotyledons</taxon>
        <taxon>Gunneridae</taxon>
        <taxon>Pentapetalae</taxon>
        <taxon>rosids</taxon>
        <taxon>fabids</taxon>
        <taxon>Fabales</taxon>
        <taxon>Fabaceae</taxon>
        <taxon>Papilionoideae</taxon>
        <taxon>50 kb inversion clade</taxon>
        <taxon>NPAAA clade</taxon>
        <taxon>indigoferoid/millettioid clade</taxon>
        <taxon>Phaseoleae</taxon>
        <taxon>Mucuna</taxon>
    </lineage>
</organism>
<feature type="non-terminal residue" evidence="1">
    <location>
        <position position="1"/>
    </location>
</feature>
<evidence type="ECO:0000313" key="2">
    <source>
        <dbReference type="Proteomes" id="UP000257109"/>
    </source>
</evidence>
<proteinExistence type="predicted"/>
<dbReference type="EMBL" id="QJKJ01004431">
    <property type="protein sequence ID" value="RDX94198.1"/>
    <property type="molecule type" value="Genomic_DNA"/>
</dbReference>
<gene>
    <name evidence="1" type="ORF">CR513_23445</name>
</gene>
<accession>A0A371GUG5</accession>
<sequence length="143" mass="16842">MVNICKILDKNNRARVMPYKMWTLRRTRSLARTAIATRRLRQANWLVMVVEKNYKKSRCIRENPNPNRELNSKDQSLRANQVKKFLRKDVQVYVMLVSLKIETEVVVIDLCSLPSENGVLLFINLVPYIRPLPHHCIGCYPYN</sequence>
<reference evidence="1" key="1">
    <citation type="submission" date="2018-05" db="EMBL/GenBank/DDBJ databases">
        <title>Draft genome of Mucuna pruriens seed.</title>
        <authorList>
            <person name="Nnadi N.E."/>
            <person name="Vos R."/>
            <person name="Hasami M.H."/>
            <person name="Devisetty U.K."/>
            <person name="Aguiy J.C."/>
        </authorList>
    </citation>
    <scope>NUCLEOTIDE SEQUENCE [LARGE SCALE GENOMIC DNA]</scope>
    <source>
        <strain evidence="1">JCA_2017</strain>
    </source>
</reference>
<comment type="caution">
    <text evidence="1">The sequence shown here is derived from an EMBL/GenBank/DDBJ whole genome shotgun (WGS) entry which is preliminary data.</text>
</comment>